<evidence type="ECO:0000256" key="1">
    <source>
        <dbReference type="ARBA" id="ARBA00022741"/>
    </source>
</evidence>
<dbReference type="InterPro" id="IPR011545">
    <property type="entry name" value="DEAD/DEAH_box_helicase_dom"/>
</dbReference>
<gene>
    <name evidence="9" type="ORF">SEMRO_730_G194000.1</name>
</gene>
<feature type="compositionally biased region" description="Low complexity" evidence="5">
    <location>
        <begin position="330"/>
        <end position="348"/>
    </location>
</feature>
<dbReference type="SMART" id="SM00490">
    <property type="entry name" value="HELICc"/>
    <property type="match status" value="1"/>
</dbReference>
<name>A0A9N8HMA0_9STRA</name>
<dbReference type="Gene3D" id="3.40.50.300">
    <property type="entry name" value="P-loop containing nucleotide triphosphate hydrolases"/>
    <property type="match status" value="2"/>
</dbReference>
<feature type="chain" id="PRO_5040160102" evidence="6">
    <location>
        <begin position="31"/>
        <end position="644"/>
    </location>
</feature>
<keyword evidence="2" id="KW-0378">Hydrolase</keyword>
<evidence type="ECO:0000256" key="5">
    <source>
        <dbReference type="SAM" id="MobiDB-lite"/>
    </source>
</evidence>
<evidence type="ECO:0000256" key="2">
    <source>
        <dbReference type="ARBA" id="ARBA00022801"/>
    </source>
</evidence>
<feature type="region of interest" description="Disordered" evidence="5">
    <location>
        <begin position="330"/>
        <end position="349"/>
    </location>
</feature>
<dbReference type="InterPro" id="IPR044742">
    <property type="entry name" value="DEAD/DEAH_RhlB"/>
</dbReference>
<feature type="region of interest" description="Disordered" evidence="5">
    <location>
        <begin position="50"/>
        <end position="91"/>
    </location>
</feature>
<dbReference type="OrthoDB" id="10256233at2759"/>
<dbReference type="GO" id="GO:0004386">
    <property type="term" value="F:helicase activity"/>
    <property type="evidence" value="ECO:0007669"/>
    <property type="project" value="UniProtKB-KW"/>
</dbReference>
<protein>
    <submittedName>
        <fullName evidence="9">Dependent RNA helicase</fullName>
    </submittedName>
</protein>
<comment type="caution">
    <text evidence="9">The sequence shown here is derived from an EMBL/GenBank/DDBJ whole genome shotgun (WGS) entry which is preliminary data.</text>
</comment>
<feature type="compositionally biased region" description="Basic residues" evidence="5">
    <location>
        <begin position="609"/>
        <end position="625"/>
    </location>
</feature>
<evidence type="ECO:0000256" key="6">
    <source>
        <dbReference type="SAM" id="SignalP"/>
    </source>
</evidence>
<dbReference type="InterPro" id="IPR027417">
    <property type="entry name" value="P-loop_NTPase"/>
</dbReference>
<keyword evidence="6" id="KW-0732">Signal</keyword>
<dbReference type="PROSITE" id="PS51194">
    <property type="entry name" value="HELICASE_CTER"/>
    <property type="match status" value="1"/>
</dbReference>
<keyword evidence="10" id="KW-1185">Reference proteome</keyword>
<keyword evidence="4" id="KW-0067">ATP-binding</keyword>
<dbReference type="CDD" id="cd00268">
    <property type="entry name" value="DEADc"/>
    <property type="match status" value="1"/>
</dbReference>
<dbReference type="AlphaFoldDB" id="A0A9N8HMA0"/>
<reference evidence="9" key="1">
    <citation type="submission" date="2020-06" db="EMBL/GenBank/DDBJ databases">
        <authorList>
            <consortium name="Plant Systems Biology data submission"/>
        </authorList>
    </citation>
    <scope>NUCLEOTIDE SEQUENCE</scope>
    <source>
        <strain evidence="9">D6</strain>
    </source>
</reference>
<dbReference type="GO" id="GO:0005524">
    <property type="term" value="F:ATP binding"/>
    <property type="evidence" value="ECO:0007669"/>
    <property type="project" value="UniProtKB-KW"/>
</dbReference>
<feature type="domain" description="Helicase ATP-binding" evidence="7">
    <location>
        <begin position="184"/>
        <end position="394"/>
    </location>
</feature>
<dbReference type="Pfam" id="PF00271">
    <property type="entry name" value="Helicase_C"/>
    <property type="match status" value="1"/>
</dbReference>
<keyword evidence="1" id="KW-0547">Nucleotide-binding</keyword>
<dbReference type="SMART" id="SM00487">
    <property type="entry name" value="DEXDc"/>
    <property type="match status" value="1"/>
</dbReference>
<evidence type="ECO:0000259" key="7">
    <source>
        <dbReference type="PROSITE" id="PS51192"/>
    </source>
</evidence>
<dbReference type="InterPro" id="IPR001650">
    <property type="entry name" value="Helicase_C-like"/>
</dbReference>
<dbReference type="PROSITE" id="PS51192">
    <property type="entry name" value="HELICASE_ATP_BIND_1"/>
    <property type="match status" value="1"/>
</dbReference>
<dbReference type="GO" id="GO:0003676">
    <property type="term" value="F:nucleic acid binding"/>
    <property type="evidence" value="ECO:0007669"/>
    <property type="project" value="InterPro"/>
</dbReference>
<feature type="compositionally biased region" description="Low complexity" evidence="5">
    <location>
        <begin position="52"/>
        <end position="64"/>
    </location>
</feature>
<dbReference type="EMBL" id="CAICTM010000729">
    <property type="protein sequence ID" value="CAB9515653.1"/>
    <property type="molecule type" value="Genomic_DNA"/>
</dbReference>
<accession>A0A9N8HMA0</accession>
<dbReference type="PANTHER" id="PTHR47960">
    <property type="entry name" value="DEAD-BOX ATP-DEPENDENT RNA HELICASE 50"/>
    <property type="match status" value="1"/>
</dbReference>
<dbReference type="Proteomes" id="UP001153069">
    <property type="component" value="Unassembled WGS sequence"/>
</dbReference>
<organism evidence="9 10">
    <name type="scientific">Seminavis robusta</name>
    <dbReference type="NCBI Taxonomy" id="568900"/>
    <lineage>
        <taxon>Eukaryota</taxon>
        <taxon>Sar</taxon>
        <taxon>Stramenopiles</taxon>
        <taxon>Ochrophyta</taxon>
        <taxon>Bacillariophyta</taxon>
        <taxon>Bacillariophyceae</taxon>
        <taxon>Bacillariophycidae</taxon>
        <taxon>Naviculales</taxon>
        <taxon>Naviculaceae</taxon>
        <taxon>Seminavis</taxon>
    </lineage>
</organism>
<dbReference type="InterPro" id="IPR014001">
    <property type="entry name" value="Helicase_ATP-bd"/>
</dbReference>
<feature type="domain" description="Helicase C-terminal" evidence="8">
    <location>
        <begin position="430"/>
        <end position="598"/>
    </location>
</feature>
<feature type="region of interest" description="Disordered" evidence="5">
    <location>
        <begin position="604"/>
        <end position="644"/>
    </location>
</feature>
<dbReference type="SUPFAM" id="SSF52540">
    <property type="entry name" value="P-loop containing nucleoside triphosphate hydrolases"/>
    <property type="match status" value="1"/>
</dbReference>
<dbReference type="Pfam" id="PF00270">
    <property type="entry name" value="DEAD"/>
    <property type="match status" value="1"/>
</dbReference>
<proteinExistence type="predicted"/>
<evidence type="ECO:0000256" key="3">
    <source>
        <dbReference type="ARBA" id="ARBA00022806"/>
    </source>
</evidence>
<evidence type="ECO:0000313" key="10">
    <source>
        <dbReference type="Proteomes" id="UP001153069"/>
    </source>
</evidence>
<evidence type="ECO:0000256" key="4">
    <source>
        <dbReference type="ARBA" id="ARBA00022840"/>
    </source>
</evidence>
<evidence type="ECO:0000259" key="8">
    <source>
        <dbReference type="PROSITE" id="PS51194"/>
    </source>
</evidence>
<keyword evidence="3 9" id="KW-0347">Helicase</keyword>
<feature type="region of interest" description="Disordered" evidence="5">
    <location>
        <begin position="118"/>
        <end position="141"/>
    </location>
</feature>
<dbReference type="GO" id="GO:0016787">
    <property type="term" value="F:hydrolase activity"/>
    <property type="evidence" value="ECO:0007669"/>
    <property type="project" value="UniProtKB-KW"/>
</dbReference>
<sequence>MSSMRRNHCGVATSLSLLSVFSVLLQVAVSFSFLPSPPISTRSTVGLWARRSSPNYPQNSNNSNKRSQPRRGRNQPPRWNDNYDQEDDKEDYNDNFVQQEFEDYDDFDFDMDDDSNELPRFDIDSATDDNDNTNNEQAGAHFYSRKDIKDTSFLLDPENSQAVFFNLCHGASITRPSKIQSVAWPTVLKGKHTIIADQTGSGKTLAYLIPLLQRALTTLKPSDQKTPNGAPRILVLAPTAELADQVRAVCDLLSSTIPFSTMVVTATGKYSTSIRDQIRMLARQPVDVLISTPGRLSTIVRTRNSGLDLSSRLQAVVLDEVDILMASTTSTDTTTMDTDDQQQQQQDSRTFGPQLRTIGQAVNVEKTQFVFVTATLPDSIVKTVTSEFPQVVQVRGPGLHRVAPSLTERLIDVSVPPASSNADKLGLQVKAQQLLLTLRMTRCKRTLIFCNTVQSCRAVENVLKRSDRKRQKYDVRAYHNAMTPEARNRNLEIFSNAQQQRHNNNNKQDFDSILVCTDRAGRGVDFGAAPVDHVVLFDFPRDPAEYVRRVGRTARAGREGTCTVLAYGWQLPIARSVMGKNTLAQHVSGLDNDDDDNAAVEFRGGVQGRRQHKKKKQQQRGSKSKNSRDAVVKSNIEGGRLWKG</sequence>
<evidence type="ECO:0000313" key="9">
    <source>
        <dbReference type="EMBL" id="CAB9515653.1"/>
    </source>
</evidence>
<feature type="signal peptide" evidence="6">
    <location>
        <begin position="1"/>
        <end position="30"/>
    </location>
</feature>
<dbReference type="CDD" id="cd18787">
    <property type="entry name" value="SF2_C_DEAD"/>
    <property type="match status" value="1"/>
</dbReference>